<dbReference type="AlphaFoldDB" id="A0A2T5ICT1"/>
<keyword evidence="5" id="KW-0479">Metal-binding</keyword>
<keyword evidence="2 5" id="KW-0547">Nucleotide-binding</keyword>
<dbReference type="PIRSF" id="PIRSF000722">
    <property type="entry name" value="Acetate_prop_kin"/>
    <property type="match status" value="1"/>
</dbReference>
<comment type="caution">
    <text evidence="5">Lacks conserved residue(s) required for the propagation of feature annotation.</text>
</comment>
<dbReference type="Pfam" id="PF00871">
    <property type="entry name" value="Acetate_kinase"/>
    <property type="match status" value="1"/>
</dbReference>
<dbReference type="InterPro" id="IPR000890">
    <property type="entry name" value="Aliphatic_acid_kin_short-chain"/>
</dbReference>
<feature type="binding site" evidence="5">
    <location>
        <begin position="262"/>
        <end position="264"/>
    </location>
    <ligand>
        <name>ATP</name>
        <dbReference type="ChEBI" id="CHEBI:30616"/>
    </ligand>
</feature>
<gene>
    <name evidence="5" type="primary">ackA</name>
    <name evidence="7" type="ORF">C8R21_1086</name>
</gene>
<dbReference type="GO" id="GO:0006085">
    <property type="term" value="P:acetyl-CoA biosynthetic process"/>
    <property type="evidence" value="ECO:0007669"/>
    <property type="project" value="UniProtKB-UniRule"/>
</dbReference>
<feature type="binding site" evidence="5">
    <location>
        <position position="69"/>
    </location>
    <ligand>
        <name>substrate</name>
    </ligand>
</feature>
<accession>A0A2T5ICT1</accession>
<dbReference type="Proteomes" id="UP000244152">
    <property type="component" value="Unassembled WGS sequence"/>
</dbReference>
<keyword evidence="5" id="KW-0460">Magnesium</keyword>
<dbReference type="Gene3D" id="3.30.420.40">
    <property type="match status" value="2"/>
</dbReference>
<dbReference type="GO" id="GO:0006083">
    <property type="term" value="P:acetate metabolic process"/>
    <property type="evidence" value="ECO:0007669"/>
    <property type="project" value="TreeGrafter"/>
</dbReference>
<keyword evidence="4 5" id="KW-0067">ATP-binding</keyword>
<keyword evidence="5" id="KW-0963">Cytoplasm</keyword>
<dbReference type="GO" id="GO:0000287">
    <property type="term" value="F:magnesium ion binding"/>
    <property type="evidence" value="ECO:0007669"/>
    <property type="project" value="UniProtKB-UniRule"/>
</dbReference>
<feature type="site" description="Transition state stabilizer" evidence="5">
    <location>
        <position position="220"/>
    </location>
</feature>
<dbReference type="UniPathway" id="UPA00340">
    <property type="reaction ID" value="UER00458"/>
</dbReference>
<dbReference type="PRINTS" id="PR00471">
    <property type="entry name" value="ACETATEKNASE"/>
</dbReference>
<dbReference type="NCBIfam" id="TIGR00016">
    <property type="entry name" value="ackA"/>
    <property type="match status" value="1"/>
</dbReference>
<evidence type="ECO:0000313" key="7">
    <source>
        <dbReference type="EMBL" id="PTQ81630.1"/>
    </source>
</evidence>
<comment type="subunit">
    <text evidence="5">Homodimer.</text>
</comment>
<dbReference type="GO" id="GO:0008776">
    <property type="term" value="F:acetate kinase activity"/>
    <property type="evidence" value="ECO:0007669"/>
    <property type="project" value="UniProtKB-UniRule"/>
</dbReference>
<comment type="caution">
    <text evidence="7">The sequence shown here is derived from an EMBL/GenBank/DDBJ whole genome shotgun (WGS) entry which is preliminary data.</text>
</comment>
<sequence>MCSDQVLAMKILTVNTGSSSVRLAAFVHHEEKLTELASVREDSGGESESILQEFVQTHKLAKINIVVHRVVHGGMRLTSPCLIDRDVEREIERLAPLAPLHNPVALKWIRAASGVFGARTTQVAVFDTAFFTHLPTVAQTYAIPHELTEKYRLRRYGFHGLAHQAMWQAWRDQHPDLLQNGKIISMQLGAGCSITATDKGLPRDTSMGFSPLEGLMMATRSGDLDPGLMTFLQRQESLTPEEMDRLLNEQSGLSGVSGISADIRKLLKSEDERERLAIDLYCYRARKYLGAYLAVLGGTNAVVFGGGVGENVPVVREKILAGMEWCGIHLDAKKNSDASGMSCISSETSKVEVWVVPVNEAAILAQEAEAVISSRR</sequence>
<feature type="active site" description="Proton donor/acceptor" evidence="5">
    <location>
        <position position="127"/>
    </location>
</feature>
<name>A0A2T5ICT1_9PROT</name>
<dbReference type="InterPro" id="IPR004372">
    <property type="entry name" value="Ac/propionate_kinase"/>
</dbReference>
<comment type="subcellular location">
    <subcellularLocation>
        <location evidence="5">Cytoplasm</location>
    </subcellularLocation>
</comment>
<dbReference type="GO" id="GO:0005737">
    <property type="term" value="C:cytoplasm"/>
    <property type="evidence" value="ECO:0007669"/>
    <property type="project" value="UniProtKB-SubCell"/>
</dbReference>
<evidence type="ECO:0000313" key="8">
    <source>
        <dbReference type="Proteomes" id="UP000244152"/>
    </source>
</evidence>
<evidence type="ECO:0000256" key="2">
    <source>
        <dbReference type="ARBA" id="ARBA00022741"/>
    </source>
</evidence>
<comment type="pathway">
    <text evidence="5">Metabolic intermediate biosynthesis; acetyl-CoA biosynthesis; acetyl-CoA from acetate: step 1/2.</text>
</comment>
<feature type="site" description="Transition state stabilizer" evidence="5">
    <location>
        <position position="159"/>
    </location>
</feature>
<comment type="catalytic activity">
    <reaction evidence="5">
        <text>acetate + ATP = acetyl phosphate + ADP</text>
        <dbReference type="Rhea" id="RHEA:11352"/>
        <dbReference type="ChEBI" id="CHEBI:22191"/>
        <dbReference type="ChEBI" id="CHEBI:30089"/>
        <dbReference type="ChEBI" id="CHEBI:30616"/>
        <dbReference type="ChEBI" id="CHEBI:456216"/>
        <dbReference type="EC" id="2.7.2.1"/>
    </reaction>
</comment>
<comment type="cofactor">
    <cofactor evidence="5">
        <name>Mg(2+)</name>
        <dbReference type="ChEBI" id="CHEBI:18420"/>
    </cofactor>
    <cofactor evidence="5">
        <name>Mn(2+)</name>
        <dbReference type="ChEBI" id="CHEBI:29035"/>
    </cofactor>
    <text evidence="5">Mg(2+). Can also accept Mn(2+).</text>
</comment>
<evidence type="ECO:0000256" key="1">
    <source>
        <dbReference type="ARBA" id="ARBA00022679"/>
    </source>
</evidence>
<keyword evidence="3 5" id="KW-0418">Kinase</keyword>
<dbReference type="PANTHER" id="PTHR21060:SF15">
    <property type="entry name" value="ACETATE KINASE-RELATED"/>
    <property type="match status" value="1"/>
</dbReference>
<reference evidence="7 8" key="1">
    <citation type="submission" date="2018-04" db="EMBL/GenBank/DDBJ databases">
        <title>Active sludge and wastewater microbial communities from Klosterneuburg, Austria.</title>
        <authorList>
            <person name="Wagner M."/>
        </authorList>
    </citation>
    <scope>NUCLEOTIDE SEQUENCE [LARGE SCALE GENOMIC DNA]</scope>
    <source>
        <strain evidence="7 8">Nl12</strain>
    </source>
</reference>
<dbReference type="EMBL" id="QAOK01000008">
    <property type="protein sequence ID" value="PTQ81630.1"/>
    <property type="molecule type" value="Genomic_DNA"/>
</dbReference>
<dbReference type="GO" id="GO:0005524">
    <property type="term" value="F:ATP binding"/>
    <property type="evidence" value="ECO:0007669"/>
    <property type="project" value="UniProtKB-KW"/>
</dbReference>
<dbReference type="HAMAP" id="MF_00020">
    <property type="entry name" value="Acetate_kinase"/>
    <property type="match status" value="1"/>
</dbReference>
<dbReference type="InterPro" id="IPR043129">
    <property type="entry name" value="ATPase_NBD"/>
</dbReference>
<protein>
    <recommendedName>
        <fullName evidence="5">Acetate kinase</fullName>
        <ecNumber evidence="5">2.7.2.1</ecNumber>
    </recommendedName>
    <alternativeName>
        <fullName evidence="5">Acetokinase</fullName>
    </alternativeName>
</protein>
<dbReference type="PANTHER" id="PTHR21060">
    <property type="entry name" value="ACETATE KINASE"/>
    <property type="match status" value="1"/>
</dbReference>
<evidence type="ECO:0000256" key="3">
    <source>
        <dbReference type="ARBA" id="ARBA00022777"/>
    </source>
</evidence>
<proteinExistence type="inferred from homology"/>
<dbReference type="SUPFAM" id="SSF53067">
    <property type="entry name" value="Actin-like ATPase domain"/>
    <property type="match status" value="2"/>
</dbReference>
<keyword evidence="1 5" id="KW-0808">Transferase</keyword>
<evidence type="ECO:0000256" key="4">
    <source>
        <dbReference type="ARBA" id="ARBA00022840"/>
    </source>
</evidence>
<comment type="similarity">
    <text evidence="5 6">Belongs to the acetokinase family.</text>
</comment>
<feature type="binding site" evidence="5">
    <location>
        <begin position="307"/>
        <end position="311"/>
    </location>
    <ligand>
        <name>ATP</name>
        <dbReference type="ChEBI" id="CHEBI:30616"/>
    </ligand>
</feature>
<organism evidence="7 8">
    <name type="scientific">Nitrosospira multiformis</name>
    <dbReference type="NCBI Taxonomy" id="1231"/>
    <lineage>
        <taxon>Bacteria</taxon>
        <taxon>Pseudomonadati</taxon>
        <taxon>Pseudomonadota</taxon>
        <taxon>Betaproteobacteria</taxon>
        <taxon>Nitrosomonadales</taxon>
        <taxon>Nitrosomonadaceae</taxon>
        <taxon>Nitrosospira</taxon>
    </lineage>
</organism>
<evidence type="ECO:0000256" key="6">
    <source>
        <dbReference type="RuleBase" id="RU003835"/>
    </source>
</evidence>
<feature type="binding site" evidence="5">
    <location>
        <position position="360"/>
    </location>
    <ligand>
        <name>Mg(2+)</name>
        <dbReference type="ChEBI" id="CHEBI:18420"/>
    </ligand>
</feature>
<dbReference type="EC" id="2.7.2.1" evidence="5"/>
<evidence type="ECO:0000256" key="5">
    <source>
        <dbReference type="HAMAP-Rule" id="MF_00020"/>
    </source>
</evidence>
<comment type="function">
    <text evidence="5">Catalyzes the formation of acetyl phosphate from acetate and ATP. Can also catalyze the reverse reaction.</text>
</comment>